<feature type="region of interest" description="Disordered" evidence="2">
    <location>
        <begin position="99"/>
        <end position="307"/>
    </location>
</feature>
<evidence type="ECO:0000259" key="3">
    <source>
        <dbReference type="PROSITE" id="PS51826"/>
    </source>
</evidence>
<feature type="compositionally biased region" description="Low complexity" evidence="2">
    <location>
        <begin position="194"/>
        <end position="203"/>
    </location>
</feature>
<dbReference type="Proteomes" id="UP000240317">
    <property type="component" value="Unassembled WGS sequence"/>
</dbReference>
<gene>
    <name evidence="4" type="ORF">C8263_06500</name>
</gene>
<dbReference type="PROSITE" id="PS51826">
    <property type="entry name" value="PSBD"/>
    <property type="match status" value="1"/>
</dbReference>
<feature type="compositionally biased region" description="Pro residues" evidence="2">
    <location>
        <begin position="204"/>
        <end position="224"/>
    </location>
</feature>
<name>A0A2T3WAD8_9DEIO</name>
<dbReference type="PRINTS" id="PR01217">
    <property type="entry name" value="PRICHEXTENSN"/>
</dbReference>
<feature type="compositionally biased region" description="Pro residues" evidence="2">
    <location>
        <begin position="52"/>
        <end position="61"/>
    </location>
</feature>
<evidence type="ECO:0000313" key="5">
    <source>
        <dbReference type="Proteomes" id="UP000240317"/>
    </source>
</evidence>
<feature type="compositionally biased region" description="Low complexity" evidence="2">
    <location>
        <begin position="225"/>
        <end position="238"/>
    </location>
</feature>
<sequence length="486" mass="49667">MERIAPLAKVLAEANGIDWQKIHGSGAGGQIVEQDILNYLSRVMSGEEDPPDTPVDLPPPDWNGEEVPSAAMLNQAGMNADMLSRAGVDTDLTAFVEQTRTGSPEVPATPAPSNLDEDTEFELDDEPEVTPAAAAPAPMPEPIPAPVAPMPEPVMPVAAAPMPEPTPAPVTPPPAAPAAAGGLSSLLSRLYQKPAQPEVAPVATPEPTPEPAAPAPVAPAPEPAAPVVATPMPEPVAAQAEPAFTPEPVQPEPMQPEPAQPVPQPEPTPAPVVETPGPVFSTPAVAPPEPTAPTPAEPEPAPMPEPVAAQAQPAFTPEPAATPVPMPAAPSGTPAGSVWFGAYLRRSADVAALHDLRAQVSRALSSDLPLGLLVARAAQRHADTLGLSSVALDGQGRTHTVGSGSLRDAVAALDTNFDGTPDLLVVDAAALDLDDLHYPQTVTLSVGRSEGGRATLSLNGDVDTGRAAQFLAQVAGTLEQPILLVL</sequence>
<dbReference type="Pfam" id="PF02817">
    <property type="entry name" value="E3_binding"/>
    <property type="match status" value="1"/>
</dbReference>
<dbReference type="EMBL" id="PYSV01000004">
    <property type="protein sequence ID" value="PTA68865.1"/>
    <property type="molecule type" value="Genomic_DNA"/>
</dbReference>
<dbReference type="RefSeq" id="WP_107137283.1">
    <property type="nucleotide sequence ID" value="NZ_PYSV01000004.1"/>
</dbReference>
<evidence type="ECO:0000256" key="1">
    <source>
        <dbReference type="ARBA" id="ARBA00007317"/>
    </source>
</evidence>
<dbReference type="InterPro" id="IPR004167">
    <property type="entry name" value="PSBD"/>
</dbReference>
<feature type="region of interest" description="Disordered" evidence="2">
    <location>
        <begin position="45"/>
        <end position="67"/>
    </location>
</feature>
<feature type="compositionally biased region" description="Pro residues" evidence="2">
    <location>
        <begin position="137"/>
        <end position="154"/>
    </location>
</feature>
<keyword evidence="5" id="KW-1185">Reference proteome</keyword>
<organism evidence="4 5">
    <name type="scientific">Deinococcus arcticus</name>
    <dbReference type="NCBI Taxonomy" id="2136176"/>
    <lineage>
        <taxon>Bacteria</taxon>
        <taxon>Thermotogati</taxon>
        <taxon>Deinococcota</taxon>
        <taxon>Deinococci</taxon>
        <taxon>Deinococcales</taxon>
        <taxon>Deinococcaceae</taxon>
        <taxon>Deinococcus</taxon>
    </lineage>
</organism>
<comment type="caution">
    <text evidence="4">The sequence shown here is derived from an EMBL/GenBank/DDBJ whole genome shotgun (WGS) entry which is preliminary data.</text>
</comment>
<dbReference type="InterPro" id="IPR036625">
    <property type="entry name" value="E3-bd_dom_sf"/>
</dbReference>
<accession>A0A2T3WAD8</accession>
<dbReference type="AlphaFoldDB" id="A0A2T3WAD8"/>
<feature type="domain" description="Peripheral subunit-binding (PSBD)" evidence="3">
    <location>
        <begin position="3"/>
        <end position="40"/>
    </location>
</feature>
<feature type="compositionally biased region" description="Pro residues" evidence="2">
    <location>
        <begin position="248"/>
        <end position="270"/>
    </location>
</feature>
<dbReference type="GO" id="GO:0016746">
    <property type="term" value="F:acyltransferase activity"/>
    <property type="evidence" value="ECO:0007669"/>
    <property type="project" value="InterPro"/>
</dbReference>
<dbReference type="Gene3D" id="4.10.320.10">
    <property type="entry name" value="E3-binding domain"/>
    <property type="match status" value="1"/>
</dbReference>
<evidence type="ECO:0000256" key="2">
    <source>
        <dbReference type="SAM" id="MobiDB-lite"/>
    </source>
</evidence>
<feature type="compositionally biased region" description="Acidic residues" evidence="2">
    <location>
        <begin position="115"/>
        <end position="128"/>
    </location>
</feature>
<proteinExistence type="inferred from homology"/>
<reference evidence="4 5" key="1">
    <citation type="submission" date="2018-03" db="EMBL/GenBank/DDBJ databases">
        <title>Draft genome of Deinococcus sp. OD32.</title>
        <authorList>
            <person name="Wang X.-P."/>
            <person name="Du Z.-J."/>
        </authorList>
    </citation>
    <scope>NUCLEOTIDE SEQUENCE [LARGE SCALE GENOMIC DNA]</scope>
    <source>
        <strain evidence="4 5">OD32</strain>
    </source>
</reference>
<dbReference type="SUPFAM" id="SSF47005">
    <property type="entry name" value="Peripheral subunit-binding domain of 2-oxo acid dehydrogenase complex"/>
    <property type="match status" value="1"/>
</dbReference>
<feature type="compositionally biased region" description="Pro residues" evidence="2">
    <location>
        <begin position="285"/>
        <end position="305"/>
    </location>
</feature>
<dbReference type="OrthoDB" id="69006at2"/>
<feature type="compositionally biased region" description="Pro residues" evidence="2">
    <location>
        <begin position="162"/>
        <end position="176"/>
    </location>
</feature>
<comment type="similarity">
    <text evidence="1">Belongs to the 2-oxoacid dehydrogenase family.</text>
</comment>
<protein>
    <recommendedName>
        <fullName evidence="3">Peripheral subunit-binding (PSBD) domain-containing protein</fullName>
    </recommendedName>
</protein>
<evidence type="ECO:0000313" key="4">
    <source>
        <dbReference type="EMBL" id="PTA68865.1"/>
    </source>
</evidence>